<reference evidence="2" key="1">
    <citation type="submission" date="2022-04" db="EMBL/GenBank/DDBJ databases">
        <title>A functionally conserved STORR gene fusion in Papaver species that diverged 16.8 million years ago.</title>
        <authorList>
            <person name="Catania T."/>
        </authorList>
    </citation>
    <scope>NUCLEOTIDE SEQUENCE</scope>
    <source>
        <strain evidence="2">S-188037</strain>
    </source>
</reference>
<comment type="caution">
    <text evidence="2">The sequence shown here is derived from an EMBL/GenBank/DDBJ whole genome shotgun (WGS) entry which is preliminary data.</text>
</comment>
<feature type="region of interest" description="Disordered" evidence="1">
    <location>
        <begin position="221"/>
        <end position="250"/>
    </location>
</feature>
<evidence type="ECO:0000256" key="1">
    <source>
        <dbReference type="SAM" id="MobiDB-lite"/>
    </source>
</evidence>
<evidence type="ECO:0000313" key="3">
    <source>
        <dbReference type="Proteomes" id="UP001202328"/>
    </source>
</evidence>
<name>A0AAD4SWR7_9MAGN</name>
<dbReference type="Proteomes" id="UP001202328">
    <property type="component" value="Unassembled WGS sequence"/>
</dbReference>
<keyword evidence="3" id="KW-1185">Reference proteome</keyword>
<organism evidence="2 3">
    <name type="scientific">Papaver atlanticum</name>
    <dbReference type="NCBI Taxonomy" id="357466"/>
    <lineage>
        <taxon>Eukaryota</taxon>
        <taxon>Viridiplantae</taxon>
        <taxon>Streptophyta</taxon>
        <taxon>Embryophyta</taxon>
        <taxon>Tracheophyta</taxon>
        <taxon>Spermatophyta</taxon>
        <taxon>Magnoliopsida</taxon>
        <taxon>Ranunculales</taxon>
        <taxon>Papaveraceae</taxon>
        <taxon>Papaveroideae</taxon>
        <taxon>Papaver</taxon>
    </lineage>
</organism>
<sequence>MTNTGVVDKKFRPLDLGNFPPWHVTVTIGGGETRHINIPCPENNVIGLPLGLDVPEVISGRYEGLLCMVQGMRDVITNIVQDLARCQQDATRFWQDAVCFWQDATRFHQDAKRYYHELEELKFRMGGKVVVSRDLMTPVSPSKKRKLNTAALVKHRQFESVIKKNMDELDDLPLTRVKRWRRQDVPTSASLICSEVKIEKVETVAGVVPVRESVDATMTSTSANCPTADCKTSTISTPTDISPPLAESTSVSSRVEDEGFEYVENFKIPKVYADLYKKIFSKYGHMATTKVIRSNNDILLAAVTSLLKIARTMETARGADLSEALLESWEGDIKDAETLQFNVKWLREKLNRL</sequence>
<proteinExistence type="predicted"/>
<evidence type="ECO:0000313" key="2">
    <source>
        <dbReference type="EMBL" id="KAI3924799.1"/>
    </source>
</evidence>
<protein>
    <submittedName>
        <fullName evidence="2">Uncharacterized protein</fullName>
    </submittedName>
</protein>
<feature type="compositionally biased region" description="Low complexity" evidence="1">
    <location>
        <begin position="232"/>
        <end position="244"/>
    </location>
</feature>
<gene>
    <name evidence="2" type="ORF">MKW98_031050</name>
</gene>
<dbReference type="AlphaFoldDB" id="A0AAD4SWR7"/>
<dbReference type="EMBL" id="JAJJMB010008256">
    <property type="protein sequence ID" value="KAI3924799.1"/>
    <property type="molecule type" value="Genomic_DNA"/>
</dbReference>
<accession>A0AAD4SWR7</accession>